<organism evidence="3 4">
    <name type="scientific">Chaetomium fimeti</name>
    <dbReference type="NCBI Taxonomy" id="1854472"/>
    <lineage>
        <taxon>Eukaryota</taxon>
        <taxon>Fungi</taxon>
        <taxon>Dikarya</taxon>
        <taxon>Ascomycota</taxon>
        <taxon>Pezizomycotina</taxon>
        <taxon>Sordariomycetes</taxon>
        <taxon>Sordariomycetidae</taxon>
        <taxon>Sordariales</taxon>
        <taxon>Chaetomiaceae</taxon>
        <taxon>Chaetomium</taxon>
    </lineage>
</organism>
<dbReference type="GO" id="GO:0005634">
    <property type="term" value="C:nucleus"/>
    <property type="evidence" value="ECO:0007669"/>
    <property type="project" value="TreeGrafter"/>
</dbReference>
<comment type="similarity">
    <text evidence="1">Belongs to the SAP18 family.</text>
</comment>
<sequence length="254" mass="26933">MSTPDLDKEKEASPPFLLKLFYRTGAFHRPDEFNTPSLPPHLPIHTWSTCSLAELSEHMLDASPAVLPDPAIGTRLSFCLIYADTRARMDMPPRYVSKPLGSVVLGRGGPGAGPDEGVADGEPDDGALTLADARFITGDFICCAILPPDELTGDVAPASAAKMGRGAGVGEARGGHLGAPLPFSGPRQRDYAAPGGFRGRGAWGGGSRGGYGGGGRFRERDEPFGRGGVRMPEGEWRRGDRLPDDPPDNGRWGR</sequence>
<dbReference type="PANTHER" id="PTHR13082">
    <property type="entry name" value="SAP18"/>
    <property type="match status" value="1"/>
</dbReference>
<dbReference type="Proteomes" id="UP001278766">
    <property type="component" value="Unassembled WGS sequence"/>
</dbReference>
<evidence type="ECO:0000256" key="1">
    <source>
        <dbReference type="ARBA" id="ARBA00009143"/>
    </source>
</evidence>
<dbReference type="RefSeq" id="XP_062659425.1">
    <property type="nucleotide sequence ID" value="XM_062798550.1"/>
</dbReference>
<proteinExistence type="inferred from homology"/>
<dbReference type="EMBL" id="JAUEPN010000004">
    <property type="protein sequence ID" value="KAK3295911.1"/>
    <property type="molecule type" value="Genomic_DNA"/>
</dbReference>
<feature type="region of interest" description="Disordered" evidence="2">
    <location>
        <begin position="197"/>
        <end position="254"/>
    </location>
</feature>
<dbReference type="AlphaFoldDB" id="A0AAE0HHV5"/>
<feature type="compositionally biased region" description="Gly residues" evidence="2">
    <location>
        <begin position="197"/>
        <end position="215"/>
    </location>
</feature>
<keyword evidence="4" id="KW-1185">Reference proteome</keyword>
<evidence type="ECO:0000313" key="4">
    <source>
        <dbReference type="Proteomes" id="UP001278766"/>
    </source>
</evidence>
<gene>
    <name evidence="3" type="ORF">B0H64DRAFT_158646</name>
</gene>
<dbReference type="GeneID" id="87835498"/>
<name>A0AAE0HHV5_9PEZI</name>
<dbReference type="InterPro" id="IPR010516">
    <property type="entry name" value="SAP18"/>
</dbReference>
<reference evidence="3" key="2">
    <citation type="submission" date="2023-06" db="EMBL/GenBank/DDBJ databases">
        <authorList>
            <consortium name="Lawrence Berkeley National Laboratory"/>
            <person name="Haridas S."/>
            <person name="Hensen N."/>
            <person name="Bonometti L."/>
            <person name="Westerberg I."/>
            <person name="Brannstrom I.O."/>
            <person name="Guillou S."/>
            <person name="Cros-Aarteil S."/>
            <person name="Calhoun S."/>
            <person name="Kuo A."/>
            <person name="Mondo S."/>
            <person name="Pangilinan J."/>
            <person name="Riley R."/>
            <person name="Labutti K."/>
            <person name="Andreopoulos B."/>
            <person name="Lipzen A."/>
            <person name="Chen C."/>
            <person name="Yanf M."/>
            <person name="Daum C."/>
            <person name="Ng V."/>
            <person name="Clum A."/>
            <person name="Steindorff A."/>
            <person name="Ohm R."/>
            <person name="Martin F."/>
            <person name="Silar P."/>
            <person name="Natvig D."/>
            <person name="Lalanne C."/>
            <person name="Gautier V."/>
            <person name="Ament-Velasquez S.L."/>
            <person name="Kruys A."/>
            <person name="Hutchinson M.I."/>
            <person name="Powell A.J."/>
            <person name="Barry K."/>
            <person name="Miller A.N."/>
            <person name="Grigoriev I.V."/>
            <person name="Debuchy R."/>
            <person name="Gladieux P."/>
            <person name="Thoren M.H."/>
            <person name="Johannesson H."/>
        </authorList>
    </citation>
    <scope>NUCLEOTIDE SEQUENCE</scope>
    <source>
        <strain evidence="3">CBS 168.71</strain>
    </source>
</reference>
<evidence type="ECO:0000313" key="3">
    <source>
        <dbReference type="EMBL" id="KAK3295911.1"/>
    </source>
</evidence>
<protein>
    <submittedName>
        <fullName evidence="3">Sin3 associated polypeptide p18-domain-containing protein</fullName>
    </submittedName>
</protein>
<feature type="compositionally biased region" description="Basic and acidic residues" evidence="2">
    <location>
        <begin position="232"/>
        <end position="244"/>
    </location>
</feature>
<dbReference type="InterPro" id="IPR042534">
    <property type="entry name" value="SAP18_sf"/>
</dbReference>
<dbReference type="PANTHER" id="PTHR13082:SF0">
    <property type="entry name" value="HISTONE DEACETYLASE COMPLEX SUBUNIT SAP18"/>
    <property type="match status" value="1"/>
</dbReference>
<accession>A0AAE0HHV5</accession>
<dbReference type="Pfam" id="PF06487">
    <property type="entry name" value="SAP18"/>
    <property type="match status" value="1"/>
</dbReference>
<comment type="caution">
    <text evidence="3">The sequence shown here is derived from an EMBL/GenBank/DDBJ whole genome shotgun (WGS) entry which is preliminary data.</text>
</comment>
<dbReference type="Gene3D" id="3.10.20.550">
    <property type="entry name" value="ASAP complex, SAP18 subunit"/>
    <property type="match status" value="1"/>
</dbReference>
<reference evidence="3" key="1">
    <citation type="journal article" date="2023" name="Mol. Phylogenet. Evol.">
        <title>Genome-scale phylogeny and comparative genomics of the fungal order Sordariales.</title>
        <authorList>
            <person name="Hensen N."/>
            <person name="Bonometti L."/>
            <person name="Westerberg I."/>
            <person name="Brannstrom I.O."/>
            <person name="Guillou S."/>
            <person name="Cros-Aarteil S."/>
            <person name="Calhoun S."/>
            <person name="Haridas S."/>
            <person name="Kuo A."/>
            <person name="Mondo S."/>
            <person name="Pangilinan J."/>
            <person name="Riley R."/>
            <person name="LaButti K."/>
            <person name="Andreopoulos B."/>
            <person name="Lipzen A."/>
            <person name="Chen C."/>
            <person name="Yan M."/>
            <person name="Daum C."/>
            <person name="Ng V."/>
            <person name="Clum A."/>
            <person name="Steindorff A."/>
            <person name="Ohm R.A."/>
            <person name="Martin F."/>
            <person name="Silar P."/>
            <person name="Natvig D.O."/>
            <person name="Lalanne C."/>
            <person name="Gautier V."/>
            <person name="Ament-Velasquez S.L."/>
            <person name="Kruys A."/>
            <person name="Hutchinson M.I."/>
            <person name="Powell A.J."/>
            <person name="Barry K."/>
            <person name="Miller A.N."/>
            <person name="Grigoriev I.V."/>
            <person name="Debuchy R."/>
            <person name="Gladieux P."/>
            <person name="Hiltunen Thoren M."/>
            <person name="Johannesson H."/>
        </authorList>
    </citation>
    <scope>NUCLEOTIDE SEQUENCE</scope>
    <source>
        <strain evidence="3">CBS 168.71</strain>
    </source>
</reference>
<evidence type="ECO:0000256" key="2">
    <source>
        <dbReference type="SAM" id="MobiDB-lite"/>
    </source>
</evidence>